<dbReference type="RefSeq" id="WP_229642313.1">
    <property type="nucleotide sequence ID" value="NZ_JADWDC010000072.1"/>
</dbReference>
<evidence type="ECO:0000256" key="3">
    <source>
        <dbReference type="ARBA" id="ARBA00022741"/>
    </source>
</evidence>
<accession>A0A964BUU9</accession>
<dbReference type="InterPro" id="IPR017871">
    <property type="entry name" value="ABC_transporter-like_CS"/>
</dbReference>
<dbReference type="InterPro" id="IPR050086">
    <property type="entry name" value="MetN_ABC_transporter-like"/>
</dbReference>
<dbReference type="SMART" id="SM00382">
    <property type="entry name" value="AAA"/>
    <property type="match status" value="1"/>
</dbReference>
<dbReference type="GO" id="GO:0022857">
    <property type="term" value="F:transmembrane transporter activity"/>
    <property type="evidence" value="ECO:0007669"/>
    <property type="project" value="UniProtKB-ARBA"/>
</dbReference>
<dbReference type="PANTHER" id="PTHR43166:SF30">
    <property type="entry name" value="METHIONINE IMPORT ATP-BINDING PROTEIN METN"/>
    <property type="match status" value="1"/>
</dbReference>
<dbReference type="PROSITE" id="PS00211">
    <property type="entry name" value="ABC_TRANSPORTER_1"/>
    <property type="match status" value="1"/>
</dbReference>
<gene>
    <name evidence="10" type="ORF">I4641_19800</name>
</gene>
<dbReference type="EMBL" id="JADWDC010000072">
    <property type="protein sequence ID" value="MCC0179211.1"/>
    <property type="molecule type" value="Genomic_DNA"/>
</dbReference>
<keyword evidence="1" id="KW-0813">Transport</keyword>
<dbReference type="AlphaFoldDB" id="A0A964BUU9"/>
<dbReference type="PROSITE" id="PS50893">
    <property type="entry name" value="ABC_TRANSPORTER_2"/>
    <property type="match status" value="1"/>
</dbReference>
<protein>
    <submittedName>
        <fullName evidence="10">ATP-binding cassette domain-containing protein</fullName>
    </submittedName>
</protein>
<dbReference type="InterPro" id="IPR015856">
    <property type="entry name" value="ABC_transpr_CbiO/EcfA_su"/>
</dbReference>
<evidence type="ECO:0000313" key="10">
    <source>
        <dbReference type="EMBL" id="MCC0179211.1"/>
    </source>
</evidence>
<evidence type="ECO:0000256" key="8">
    <source>
        <dbReference type="ARBA" id="ARBA00023136"/>
    </source>
</evidence>
<evidence type="ECO:0000256" key="4">
    <source>
        <dbReference type="ARBA" id="ARBA00022840"/>
    </source>
</evidence>
<dbReference type="SUPFAM" id="SSF52540">
    <property type="entry name" value="P-loop containing nucleoside triphosphate hydrolases"/>
    <property type="match status" value="1"/>
</dbReference>
<evidence type="ECO:0000256" key="2">
    <source>
        <dbReference type="ARBA" id="ARBA00022475"/>
    </source>
</evidence>
<keyword evidence="2" id="KW-1003">Cell membrane</keyword>
<feature type="domain" description="ABC transporter" evidence="9">
    <location>
        <begin position="10"/>
        <end position="244"/>
    </location>
</feature>
<dbReference type="PANTHER" id="PTHR43166">
    <property type="entry name" value="AMINO ACID IMPORT ATP-BINDING PROTEIN"/>
    <property type="match status" value="1"/>
</dbReference>
<name>A0A964BUU9_9CYAN</name>
<keyword evidence="8" id="KW-0472">Membrane</keyword>
<dbReference type="Proteomes" id="UP000729733">
    <property type="component" value="Unassembled WGS sequence"/>
</dbReference>
<dbReference type="InterPro" id="IPR003439">
    <property type="entry name" value="ABC_transporter-like_ATP-bd"/>
</dbReference>
<keyword evidence="5" id="KW-0918">Phosphonate transport</keyword>
<keyword evidence="6" id="KW-1278">Translocase</keyword>
<dbReference type="CDD" id="cd03225">
    <property type="entry name" value="ABC_cobalt_CbiO_domain1"/>
    <property type="match status" value="1"/>
</dbReference>
<dbReference type="GO" id="GO:0015716">
    <property type="term" value="P:organic phosphonate transport"/>
    <property type="evidence" value="ECO:0007669"/>
    <property type="project" value="UniProtKB-KW"/>
</dbReference>
<dbReference type="InterPro" id="IPR003593">
    <property type="entry name" value="AAA+_ATPase"/>
</dbReference>
<dbReference type="GO" id="GO:0016887">
    <property type="term" value="F:ATP hydrolysis activity"/>
    <property type="evidence" value="ECO:0007669"/>
    <property type="project" value="InterPro"/>
</dbReference>
<dbReference type="GO" id="GO:0006865">
    <property type="term" value="P:amino acid transport"/>
    <property type="evidence" value="ECO:0007669"/>
    <property type="project" value="UniProtKB-KW"/>
</dbReference>
<keyword evidence="11" id="KW-1185">Reference proteome</keyword>
<evidence type="ECO:0000256" key="6">
    <source>
        <dbReference type="ARBA" id="ARBA00022967"/>
    </source>
</evidence>
<dbReference type="InterPro" id="IPR027417">
    <property type="entry name" value="P-loop_NTPase"/>
</dbReference>
<dbReference type="Pfam" id="PF00005">
    <property type="entry name" value="ABC_tran"/>
    <property type="match status" value="1"/>
</dbReference>
<keyword evidence="3" id="KW-0547">Nucleotide-binding</keyword>
<evidence type="ECO:0000256" key="1">
    <source>
        <dbReference type="ARBA" id="ARBA00022448"/>
    </source>
</evidence>
<evidence type="ECO:0000259" key="9">
    <source>
        <dbReference type="PROSITE" id="PS50893"/>
    </source>
</evidence>
<keyword evidence="7" id="KW-0029">Amino-acid transport</keyword>
<comment type="caution">
    <text evidence="10">The sequence shown here is derived from an EMBL/GenBank/DDBJ whole genome shotgun (WGS) entry which is preliminary data.</text>
</comment>
<evidence type="ECO:0000256" key="5">
    <source>
        <dbReference type="ARBA" id="ARBA00022885"/>
    </source>
</evidence>
<proteinExistence type="predicted"/>
<reference evidence="10" key="1">
    <citation type="journal article" date="2021" name="Antonie Van Leeuwenhoek">
        <title>Draft genome and description of Waterburya agarophytonicola gen. nov. sp. nov. (Pleurocapsales, Cyanobacteria): a seaweed symbiont.</title>
        <authorList>
            <person name="Bonthond G."/>
            <person name="Shalygin S."/>
            <person name="Bayer T."/>
            <person name="Weinberger F."/>
        </authorList>
    </citation>
    <scope>NUCLEOTIDE SEQUENCE</scope>
    <source>
        <strain evidence="10">KI4</strain>
    </source>
</reference>
<sequence length="252" mass="28540">MSDRRGQSILRLKAVSLQASVGSDFLLHNISWELKQGSKVAVVGASGAGKTSLLRLLNRLASPTKGKIFIRDLPAKRLTTTQLRRQIVLAPQEPKLLGMKVIDALGYPLRLQKLPESEIRQRIETWVNLIRIPDEWFDKTELQLSLGQRQLVGIARSLVMQPEVLLLDEPTSALDIGTATHVFSVLGKLNQSQNLTIVMVNHQLELLVDFCDRILFLNEGRLEEDLPANDTNWDKLRQKILRSHSEQEQEWS</sequence>
<evidence type="ECO:0000313" key="11">
    <source>
        <dbReference type="Proteomes" id="UP000729733"/>
    </source>
</evidence>
<dbReference type="GO" id="GO:0016020">
    <property type="term" value="C:membrane"/>
    <property type="evidence" value="ECO:0007669"/>
    <property type="project" value="InterPro"/>
</dbReference>
<dbReference type="GO" id="GO:0005524">
    <property type="term" value="F:ATP binding"/>
    <property type="evidence" value="ECO:0007669"/>
    <property type="project" value="UniProtKB-KW"/>
</dbReference>
<evidence type="ECO:0000256" key="7">
    <source>
        <dbReference type="ARBA" id="ARBA00022970"/>
    </source>
</evidence>
<keyword evidence="4 10" id="KW-0067">ATP-binding</keyword>
<organism evidence="10 11">
    <name type="scientific">Waterburya agarophytonicola KI4</name>
    <dbReference type="NCBI Taxonomy" id="2874699"/>
    <lineage>
        <taxon>Bacteria</taxon>
        <taxon>Bacillati</taxon>
        <taxon>Cyanobacteriota</taxon>
        <taxon>Cyanophyceae</taxon>
        <taxon>Pleurocapsales</taxon>
        <taxon>Hyellaceae</taxon>
        <taxon>Waterburya</taxon>
        <taxon>Waterburya agarophytonicola</taxon>
    </lineage>
</organism>
<dbReference type="Gene3D" id="3.40.50.300">
    <property type="entry name" value="P-loop containing nucleotide triphosphate hydrolases"/>
    <property type="match status" value="1"/>
</dbReference>